<evidence type="ECO:0000259" key="5">
    <source>
        <dbReference type="SMART" id="SM01302"/>
    </source>
</evidence>
<accession>A0AAD7UK47</accession>
<evidence type="ECO:0000313" key="7">
    <source>
        <dbReference type="Proteomes" id="UP001230188"/>
    </source>
</evidence>
<dbReference type="SUPFAM" id="SSF48371">
    <property type="entry name" value="ARM repeat"/>
    <property type="match status" value="1"/>
</dbReference>
<evidence type="ECO:0000256" key="1">
    <source>
        <dbReference type="ARBA" id="ARBA00009257"/>
    </source>
</evidence>
<comment type="caution">
    <text evidence="6">The sequence shown here is derived from an EMBL/GenBank/DDBJ whole genome shotgun (WGS) entry which is preliminary data.</text>
</comment>
<feature type="compositionally biased region" description="Polar residues" evidence="4">
    <location>
        <begin position="437"/>
        <end position="450"/>
    </location>
</feature>
<dbReference type="InterPro" id="IPR019775">
    <property type="entry name" value="WD40_repeat_CS"/>
</dbReference>
<keyword evidence="2" id="KW-0853">WD repeat</keyword>
<evidence type="ECO:0000256" key="2">
    <source>
        <dbReference type="ARBA" id="ARBA00022574"/>
    </source>
</evidence>
<dbReference type="GO" id="GO:0009267">
    <property type="term" value="P:cellular response to starvation"/>
    <property type="evidence" value="ECO:0007669"/>
    <property type="project" value="TreeGrafter"/>
</dbReference>
<evidence type="ECO:0000256" key="4">
    <source>
        <dbReference type="SAM" id="MobiDB-lite"/>
    </source>
</evidence>
<dbReference type="GO" id="GO:0071230">
    <property type="term" value="P:cellular response to amino acid stimulus"/>
    <property type="evidence" value="ECO:0007669"/>
    <property type="project" value="TreeGrafter"/>
</dbReference>
<dbReference type="PROSITE" id="PS00678">
    <property type="entry name" value="WD_REPEATS_1"/>
    <property type="match status" value="1"/>
</dbReference>
<feature type="compositionally biased region" description="Low complexity" evidence="4">
    <location>
        <begin position="476"/>
        <end position="488"/>
    </location>
</feature>
<dbReference type="Gene3D" id="1.25.10.10">
    <property type="entry name" value="Leucine-rich Repeat Variant"/>
    <property type="match status" value="1"/>
</dbReference>
<feature type="compositionally biased region" description="Acidic residues" evidence="4">
    <location>
        <begin position="1"/>
        <end position="12"/>
    </location>
</feature>
<organism evidence="6 7">
    <name type="scientific">Chrysophaeum taylorii</name>
    <dbReference type="NCBI Taxonomy" id="2483200"/>
    <lineage>
        <taxon>Eukaryota</taxon>
        <taxon>Sar</taxon>
        <taxon>Stramenopiles</taxon>
        <taxon>Ochrophyta</taxon>
        <taxon>Pelagophyceae</taxon>
        <taxon>Pelagomonadales</taxon>
        <taxon>Pelagomonadaceae</taxon>
        <taxon>Chrysophaeum</taxon>
    </lineage>
</organism>
<dbReference type="InterPro" id="IPR036322">
    <property type="entry name" value="WD40_repeat_dom_sf"/>
</dbReference>
<dbReference type="Proteomes" id="UP001230188">
    <property type="component" value="Unassembled WGS sequence"/>
</dbReference>
<dbReference type="SMART" id="SM01302">
    <property type="entry name" value="Raptor_N"/>
    <property type="match status" value="1"/>
</dbReference>
<name>A0AAD7UK47_9STRA</name>
<dbReference type="PANTHER" id="PTHR12848:SF16">
    <property type="entry name" value="REGULATORY-ASSOCIATED PROTEIN OF MTOR"/>
    <property type="match status" value="1"/>
</dbReference>
<dbReference type="PANTHER" id="PTHR12848">
    <property type="entry name" value="REGULATORY-ASSOCIATED PROTEIN OF MTOR"/>
    <property type="match status" value="1"/>
</dbReference>
<dbReference type="GO" id="GO:0031929">
    <property type="term" value="P:TOR signaling"/>
    <property type="evidence" value="ECO:0007669"/>
    <property type="project" value="InterPro"/>
</dbReference>
<dbReference type="SMART" id="SM00320">
    <property type="entry name" value="WD40"/>
    <property type="match status" value="7"/>
</dbReference>
<evidence type="ECO:0000313" key="6">
    <source>
        <dbReference type="EMBL" id="KAJ8607480.1"/>
    </source>
</evidence>
<sequence>MSDDLDAEEEEEIVRRRASRHRGPGVTAPRAKEVRLLGLRAGSEAEAGLAELLLAEELELRALEMYPPAFRGGRSGASFFPGGTHPEEAVEPTWRLRERMKTVSVALVLCLNIGTDPPDAARASPRARKECWLDPFASPSRQKALEAIGAALQSQYERWQSRARYRQLLDPTADELRRMCAALRRSARADRVLVHLNGHGVPRPTANGEVWVFNKNYTQYIPLSVYDLRAVTQSPAVYVLECSSAGVLLPHFAAPLRQRKEDGCSEEPPRPSDDIVLAPCGADETLPTDPRLPADLFTACLTTPVAVALRWFVHRHPYSTGSNIALDVVDVPGRLGDRKTPLGELNWIFTAVTDTIAWNALPAPLFQRLFRQDLLLASLFRNFLLAERVLKAHNCTPATLPRLPSTADHPLWSAWDLAAEGCLAQLALGAEVPPAVSTSVSMSIPPTEQHQPQQPAAAAASAAASAPAAVVVQQSADNNNNNNNNNNNSDDAIGEDDAFEPGREFGGLRGVATLPPPRPRPLEASPFFEEQLSAFEVWLRFGASRDALDAPPEQLPVVLQVLLSQAHRVRALVLLRRFLELGARAVNLALCVGIFPYVLKLLQSPAPELRRPLVAIWAAILAFDDSCKHDLVKDGAHAYFLAHAAKLADLRDHQQPGPPAAAGEAIEADELEDQSLLSAFVLSTIIRGDDPQVRAACLQKRLDASLLELLRRRRRRGAEASASASPSSSSSGSSIAASRRGARLRRWLCLCAASLCEGYGAAKAAARRRETADAPSLAEEACAVAAGDEDPSVRAAAVRLVAALVYDDDDDDDEHQAAAAVLDAKMAARLVLSTSGDASAFVRREVALAIATFATVAEHRRGLQDERTRARVPAKAVKLLGEEPGEEKKKKKKKKPSLDSPYGVIWACVAALATDPVDAVADVARDVVDALGEDAARVVEHRLDALARTRGGVEEWAARMFAPEVRAASIDRGQATRNDDDPLSRAGELGLYRRHRNRYALREASALADRVRVALTDDDDDPAPSPEFSALKFLQALTLDNSGAEMTRHLGFHPHEPYLAVVDAGDGISLWDYEAGAVVARWHNNQSHNGRRVSRRSTPARVTALEWLDASRHSLVLCGSDDGVARVWTGFGLEERDVSPRLLTALVADDDLADPSPRSSGLVCAWSQRDGILYTAGDSPFVRAWDARAERLATVWGPLDTPSACATCVCAHDSSNLVFVGFGDGSLRLLDPRSPARPHAPAREHDAWIVHVSCHDVAPSRELVSACLDGNVRFWDLRSLRFSLRTLSCQTSTMAAFDAHSKAPLLASGSHNQFVKFMARDARQLNIIRYHDGFLGQRIGPISAIAFHPTKLLCAAGSMDPIVGLYACSC</sequence>
<dbReference type="GO" id="GO:0005737">
    <property type="term" value="C:cytoplasm"/>
    <property type="evidence" value="ECO:0007669"/>
    <property type="project" value="TreeGrafter"/>
</dbReference>
<dbReference type="SUPFAM" id="SSF50978">
    <property type="entry name" value="WD40 repeat-like"/>
    <property type="match status" value="1"/>
</dbReference>
<gene>
    <name evidence="6" type="ORF">CTAYLR_009427</name>
</gene>
<dbReference type="Pfam" id="PF00400">
    <property type="entry name" value="WD40"/>
    <property type="match status" value="1"/>
</dbReference>
<protein>
    <recommendedName>
        <fullName evidence="5">Raptor N-terminal CASPase-like domain-containing protein</fullName>
    </recommendedName>
</protein>
<dbReference type="PRINTS" id="PR01547">
    <property type="entry name" value="YEAST176DUF"/>
</dbReference>
<feature type="region of interest" description="Disordered" evidence="4">
    <location>
        <begin position="1"/>
        <end position="27"/>
    </location>
</feature>
<dbReference type="InterPro" id="IPR016024">
    <property type="entry name" value="ARM-type_fold"/>
</dbReference>
<dbReference type="InterPro" id="IPR029347">
    <property type="entry name" value="Raptor_N"/>
</dbReference>
<dbReference type="InterPro" id="IPR011989">
    <property type="entry name" value="ARM-like"/>
</dbReference>
<dbReference type="Gene3D" id="2.130.10.10">
    <property type="entry name" value="YVTN repeat-like/Quinoprotein amine dehydrogenase"/>
    <property type="match status" value="2"/>
</dbReference>
<dbReference type="GO" id="GO:0031931">
    <property type="term" value="C:TORC1 complex"/>
    <property type="evidence" value="ECO:0007669"/>
    <property type="project" value="InterPro"/>
</dbReference>
<dbReference type="Pfam" id="PF14538">
    <property type="entry name" value="Raptor_N"/>
    <property type="match status" value="1"/>
</dbReference>
<evidence type="ECO:0000256" key="3">
    <source>
        <dbReference type="ARBA" id="ARBA00022737"/>
    </source>
</evidence>
<proteinExistence type="inferred from homology"/>
<dbReference type="GO" id="GO:0030307">
    <property type="term" value="P:positive regulation of cell growth"/>
    <property type="evidence" value="ECO:0007669"/>
    <property type="project" value="TreeGrafter"/>
</dbReference>
<keyword evidence="7" id="KW-1185">Reference proteome</keyword>
<feature type="domain" description="Raptor N-terminal CASPase-like" evidence="5">
    <location>
        <begin position="99"/>
        <end position="253"/>
    </location>
</feature>
<dbReference type="InterPro" id="IPR004083">
    <property type="entry name" value="Raptor"/>
</dbReference>
<dbReference type="GO" id="GO:0010506">
    <property type="term" value="P:regulation of autophagy"/>
    <property type="evidence" value="ECO:0007669"/>
    <property type="project" value="TreeGrafter"/>
</dbReference>
<reference evidence="6" key="1">
    <citation type="submission" date="2023-01" db="EMBL/GenBank/DDBJ databases">
        <title>Metagenome sequencing of chrysophaentin producing Chrysophaeum taylorii.</title>
        <authorList>
            <person name="Davison J."/>
            <person name="Bewley C."/>
        </authorList>
    </citation>
    <scope>NUCLEOTIDE SEQUENCE</scope>
    <source>
        <strain evidence="6">NIES-1699</strain>
    </source>
</reference>
<feature type="region of interest" description="Disordered" evidence="4">
    <location>
        <begin position="437"/>
        <end position="462"/>
    </location>
</feature>
<dbReference type="EMBL" id="JAQMWT010000216">
    <property type="protein sequence ID" value="KAJ8607480.1"/>
    <property type="molecule type" value="Genomic_DNA"/>
</dbReference>
<feature type="region of interest" description="Disordered" evidence="4">
    <location>
        <begin position="476"/>
        <end position="499"/>
    </location>
</feature>
<dbReference type="InterPro" id="IPR001680">
    <property type="entry name" value="WD40_rpt"/>
</dbReference>
<feature type="compositionally biased region" description="Low complexity" evidence="4">
    <location>
        <begin position="451"/>
        <end position="462"/>
    </location>
</feature>
<keyword evidence="3" id="KW-0677">Repeat</keyword>
<dbReference type="GO" id="GO:0030674">
    <property type="term" value="F:protein-macromolecule adaptor activity"/>
    <property type="evidence" value="ECO:0007669"/>
    <property type="project" value="TreeGrafter"/>
</dbReference>
<comment type="similarity">
    <text evidence="1">Belongs to the WD repeat RAPTOR family.</text>
</comment>
<dbReference type="InterPro" id="IPR015943">
    <property type="entry name" value="WD40/YVTN_repeat-like_dom_sf"/>
</dbReference>